<dbReference type="AlphaFoldDB" id="A0A660CEA5"/>
<dbReference type="SUPFAM" id="SSF52096">
    <property type="entry name" value="ClpP/crotonase"/>
    <property type="match status" value="1"/>
</dbReference>
<protein>
    <recommendedName>
        <fullName evidence="6">Enoyl-CoA hydratase domain-containing protein 3, mitochondrial</fullName>
    </recommendedName>
</protein>
<dbReference type="PANTHER" id="PTHR43602:SF1">
    <property type="entry name" value="ENOYL-COA HYDRATASE DOMAIN-CONTAINING PROTEIN 3, MITOCHONDRIAL"/>
    <property type="match status" value="1"/>
</dbReference>
<name>A0A660CEA5_9PSEU</name>
<dbReference type="Gene3D" id="3.90.226.10">
    <property type="entry name" value="2-enoyl-CoA Hydratase, Chain A, domain 1"/>
    <property type="match status" value="1"/>
</dbReference>
<comment type="function">
    <text evidence="5">May play a role in fatty acid biosynthesis and insulin sensitivity.</text>
</comment>
<evidence type="ECO:0000256" key="4">
    <source>
        <dbReference type="ARBA" id="ARBA00023098"/>
    </source>
</evidence>
<gene>
    <name evidence="8" type="ORF">JD82_02079</name>
</gene>
<dbReference type="Gene3D" id="1.10.12.10">
    <property type="entry name" value="Lyase 2-enoyl-coa Hydratase, Chain A, domain 2"/>
    <property type="match status" value="1"/>
</dbReference>
<feature type="compositionally biased region" description="Low complexity" evidence="7">
    <location>
        <begin position="1"/>
        <end position="30"/>
    </location>
</feature>
<comment type="caution">
    <text evidence="8">The sequence shown here is derived from an EMBL/GenBank/DDBJ whole genome shotgun (WGS) entry which is preliminary data.</text>
</comment>
<dbReference type="OrthoDB" id="370015at2"/>
<dbReference type="EMBL" id="VLJV01000001">
    <property type="protein sequence ID" value="TWH20237.1"/>
    <property type="molecule type" value="Genomic_DNA"/>
</dbReference>
<evidence type="ECO:0000256" key="2">
    <source>
        <dbReference type="ARBA" id="ARBA00022832"/>
    </source>
</evidence>
<evidence type="ECO:0000256" key="5">
    <source>
        <dbReference type="ARBA" id="ARBA00037410"/>
    </source>
</evidence>
<evidence type="ECO:0000256" key="7">
    <source>
        <dbReference type="SAM" id="MobiDB-lite"/>
    </source>
</evidence>
<dbReference type="PANTHER" id="PTHR43602">
    <property type="match status" value="1"/>
</dbReference>
<dbReference type="GO" id="GO:0006631">
    <property type="term" value="P:fatty acid metabolic process"/>
    <property type="evidence" value="ECO:0007669"/>
    <property type="project" value="UniProtKB-KW"/>
</dbReference>
<dbReference type="InterPro" id="IPR014748">
    <property type="entry name" value="Enoyl-CoA_hydra_C"/>
</dbReference>
<evidence type="ECO:0000313" key="9">
    <source>
        <dbReference type="Proteomes" id="UP000317303"/>
    </source>
</evidence>
<dbReference type="GO" id="GO:0016836">
    <property type="term" value="F:hydro-lyase activity"/>
    <property type="evidence" value="ECO:0007669"/>
    <property type="project" value="TreeGrafter"/>
</dbReference>
<evidence type="ECO:0000313" key="8">
    <source>
        <dbReference type="EMBL" id="TWH20237.1"/>
    </source>
</evidence>
<comment type="similarity">
    <text evidence="1">Belongs to the enoyl-CoA hydratase/isomerase family.</text>
</comment>
<dbReference type="InterPro" id="IPR029045">
    <property type="entry name" value="ClpP/crotonase-like_dom_sf"/>
</dbReference>
<evidence type="ECO:0000256" key="6">
    <source>
        <dbReference type="ARBA" id="ARBA00040545"/>
    </source>
</evidence>
<evidence type="ECO:0000256" key="1">
    <source>
        <dbReference type="ARBA" id="ARBA00005254"/>
    </source>
</evidence>
<dbReference type="InterPro" id="IPR052377">
    <property type="entry name" value="Mitochondrial_ECH-domain"/>
</dbReference>
<proteinExistence type="inferred from homology"/>
<reference evidence="8 9" key="1">
    <citation type="submission" date="2019-07" db="EMBL/GenBank/DDBJ databases">
        <title>R&amp;d 2014.</title>
        <authorList>
            <person name="Klenk H.-P."/>
        </authorList>
    </citation>
    <scope>NUCLEOTIDE SEQUENCE [LARGE SCALE GENOMIC DNA]</scope>
    <source>
        <strain evidence="8 9">DSM 43194</strain>
    </source>
</reference>
<keyword evidence="2" id="KW-0276">Fatty acid metabolism</keyword>
<accession>A0A660CEA5</accession>
<feature type="region of interest" description="Disordered" evidence="7">
    <location>
        <begin position="1"/>
        <end position="32"/>
    </location>
</feature>
<keyword evidence="9" id="KW-1185">Reference proteome</keyword>
<dbReference type="InterPro" id="IPR001753">
    <property type="entry name" value="Enoyl-CoA_hydra/iso"/>
</dbReference>
<sequence>MTDNGAASTAAAVSGSTGKPGPSGPSGEPGQRSEFEHLLVDREGDTVTVTMNRAARRNSLTEDHLRELTRALRETADTDATGVVLAGDGPVFSAGHDFGDVAGRDLTGVRELLLVCTELMRTIHSMPQVVVARVHGLATAAGCQLVASCDLAVAAESAGFALPGGKGGWFCHTPAVPVARSVGRKRLMELALTGDPIDAATALDWGLVNRVVPDDRLDEAVADLLARATRGSRAAKALGKQTLYAQLDRPEDDAYAIAVEVMAAASQLPGAREGMAAFLEKRQPEWPD</sequence>
<evidence type="ECO:0000256" key="3">
    <source>
        <dbReference type="ARBA" id="ARBA00022946"/>
    </source>
</evidence>
<organism evidence="8 9">
    <name type="scientific">Prauserella rugosa</name>
    <dbReference type="NCBI Taxonomy" id="43354"/>
    <lineage>
        <taxon>Bacteria</taxon>
        <taxon>Bacillati</taxon>
        <taxon>Actinomycetota</taxon>
        <taxon>Actinomycetes</taxon>
        <taxon>Pseudonocardiales</taxon>
        <taxon>Pseudonocardiaceae</taxon>
        <taxon>Prauserella</taxon>
    </lineage>
</organism>
<dbReference type="Pfam" id="PF00378">
    <property type="entry name" value="ECH_1"/>
    <property type="match status" value="1"/>
</dbReference>
<keyword evidence="4" id="KW-0443">Lipid metabolism</keyword>
<dbReference type="Proteomes" id="UP000317303">
    <property type="component" value="Unassembled WGS sequence"/>
</dbReference>
<keyword evidence="3" id="KW-0809">Transit peptide</keyword>
<dbReference type="CDD" id="cd06558">
    <property type="entry name" value="crotonase-like"/>
    <property type="match status" value="1"/>
</dbReference>